<keyword evidence="3 5" id="KW-0067">ATP-binding</keyword>
<reference evidence="5 6" key="1">
    <citation type="submission" date="2016-10" db="EMBL/GenBank/DDBJ databases">
        <authorList>
            <person name="de Groot N.N."/>
        </authorList>
    </citation>
    <scope>NUCLEOTIDE SEQUENCE [LARGE SCALE GENOMIC DNA]</scope>
    <source>
        <strain evidence="5 6">CGMCC 1.10449</strain>
    </source>
</reference>
<dbReference type="PANTHER" id="PTHR42939:SF5">
    <property type="entry name" value="ABC-TYPE TRANSPORTER ATP-BINDING PROTEIN ECSA"/>
    <property type="match status" value="1"/>
</dbReference>
<evidence type="ECO:0000259" key="4">
    <source>
        <dbReference type="PROSITE" id="PS50893"/>
    </source>
</evidence>
<dbReference type="CDD" id="cd03230">
    <property type="entry name" value="ABC_DR_subfamily_A"/>
    <property type="match status" value="1"/>
</dbReference>
<evidence type="ECO:0000256" key="2">
    <source>
        <dbReference type="ARBA" id="ARBA00022741"/>
    </source>
</evidence>
<accession>A0A1H1EPB4</accession>
<dbReference type="InterPro" id="IPR003593">
    <property type="entry name" value="AAA+_ATPase"/>
</dbReference>
<keyword evidence="1" id="KW-0813">Transport</keyword>
<dbReference type="Proteomes" id="UP000199444">
    <property type="component" value="Unassembled WGS sequence"/>
</dbReference>
<dbReference type="Pfam" id="PF00005">
    <property type="entry name" value="ABC_tran"/>
    <property type="match status" value="1"/>
</dbReference>
<dbReference type="STRING" id="553311.SAMN05216231_2977"/>
<dbReference type="InterPro" id="IPR027417">
    <property type="entry name" value="P-loop_NTPase"/>
</dbReference>
<evidence type="ECO:0000313" key="5">
    <source>
        <dbReference type="EMBL" id="SDQ90434.1"/>
    </source>
</evidence>
<evidence type="ECO:0000256" key="1">
    <source>
        <dbReference type="ARBA" id="ARBA00022448"/>
    </source>
</evidence>
<dbReference type="EMBL" id="FNKD01000003">
    <property type="protein sequence ID" value="SDQ90434.1"/>
    <property type="molecule type" value="Genomic_DNA"/>
</dbReference>
<dbReference type="GO" id="GO:0016887">
    <property type="term" value="F:ATP hydrolysis activity"/>
    <property type="evidence" value="ECO:0007669"/>
    <property type="project" value="InterPro"/>
</dbReference>
<name>A0A1H1EPB4_9BACI</name>
<feature type="domain" description="ABC transporter" evidence="4">
    <location>
        <begin position="4"/>
        <end position="235"/>
    </location>
</feature>
<evidence type="ECO:0000256" key="3">
    <source>
        <dbReference type="ARBA" id="ARBA00022840"/>
    </source>
</evidence>
<dbReference type="RefSeq" id="WP_092493744.1">
    <property type="nucleotide sequence ID" value="NZ_FNKD01000003.1"/>
</dbReference>
<dbReference type="PROSITE" id="PS50893">
    <property type="entry name" value="ABC_TRANSPORTER_2"/>
    <property type="match status" value="1"/>
</dbReference>
<dbReference type="InterPro" id="IPR003439">
    <property type="entry name" value="ABC_transporter-like_ATP-bd"/>
</dbReference>
<dbReference type="Gene3D" id="3.40.50.300">
    <property type="entry name" value="P-loop containing nucleotide triphosphate hydrolases"/>
    <property type="match status" value="1"/>
</dbReference>
<dbReference type="InterPro" id="IPR051782">
    <property type="entry name" value="ABC_Transporter_VariousFunc"/>
</dbReference>
<gene>
    <name evidence="5" type="ORF">SAMN05216231_2977</name>
</gene>
<keyword evidence="2" id="KW-0547">Nucleotide-binding</keyword>
<dbReference type="PANTHER" id="PTHR42939">
    <property type="entry name" value="ABC TRANSPORTER ATP-BINDING PROTEIN ALBC-RELATED"/>
    <property type="match status" value="1"/>
</dbReference>
<sequence>MKVLELKSVETELGGSVLLSDISFAVEESSVVALVGHNGAGKSTLMKTILGELQKAKGEITINETSTQDEDFLTYKEQISYLPEEPLLLTELTVMQHFQLYAMSYGIEEAIMEEKIKSYTSGFELEDKLNEYPESLSKGMRQKVQTICALLPDTPLLLIDEPFMGLDVYAMDYLEELIREKAHSGTAVLLTSHQLERVKDIADTYIMLQHGEVLDQGPISDFKTIRRRKHDERYKD</sequence>
<dbReference type="SUPFAM" id="SSF52540">
    <property type="entry name" value="P-loop containing nucleoside triphosphate hydrolases"/>
    <property type="match status" value="1"/>
</dbReference>
<dbReference type="AlphaFoldDB" id="A0A1H1EPB4"/>
<protein>
    <submittedName>
        <fullName evidence="5">ABC-2 type transport system ATP-binding protein</fullName>
    </submittedName>
</protein>
<proteinExistence type="predicted"/>
<keyword evidence="6" id="KW-1185">Reference proteome</keyword>
<evidence type="ECO:0000313" key="6">
    <source>
        <dbReference type="Proteomes" id="UP000199444"/>
    </source>
</evidence>
<dbReference type="GO" id="GO:0005524">
    <property type="term" value="F:ATP binding"/>
    <property type="evidence" value="ECO:0007669"/>
    <property type="project" value="UniProtKB-KW"/>
</dbReference>
<organism evidence="5 6">
    <name type="scientific">Virgibacillus salinus</name>
    <dbReference type="NCBI Taxonomy" id="553311"/>
    <lineage>
        <taxon>Bacteria</taxon>
        <taxon>Bacillati</taxon>
        <taxon>Bacillota</taxon>
        <taxon>Bacilli</taxon>
        <taxon>Bacillales</taxon>
        <taxon>Bacillaceae</taxon>
        <taxon>Virgibacillus</taxon>
    </lineage>
</organism>
<dbReference type="SMART" id="SM00382">
    <property type="entry name" value="AAA"/>
    <property type="match status" value="1"/>
</dbReference>